<keyword evidence="6" id="KW-1185">Reference proteome</keyword>
<dbReference type="GO" id="GO:0009897">
    <property type="term" value="C:external side of plasma membrane"/>
    <property type="evidence" value="ECO:0007669"/>
    <property type="project" value="TreeGrafter"/>
</dbReference>
<protein>
    <submittedName>
        <fullName evidence="5">Major histocompatibility complex class I UKA</fullName>
    </submittedName>
</protein>
<dbReference type="SUPFAM" id="SSF54452">
    <property type="entry name" value="MHC antigen-recognition domain"/>
    <property type="match status" value="1"/>
</dbReference>
<dbReference type="InterPro" id="IPR003597">
    <property type="entry name" value="Ig_C1-set"/>
</dbReference>
<dbReference type="Gene3D" id="3.30.500.10">
    <property type="entry name" value="MHC class I-like antigen recognition-like"/>
    <property type="match status" value="1"/>
</dbReference>
<dbReference type="AlphaFoldDB" id="A0A3B3Q4I3"/>
<dbReference type="InterPro" id="IPR036179">
    <property type="entry name" value="Ig-like_dom_sf"/>
</dbReference>
<dbReference type="GeneTree" id="ENSGT01120000271828"/>
<dbReference type="InterPro" id="IPR011162">
    <property type="entry name" value="MHC_I/II-like_Ag-recog"/>
</dbReference>
<dbReference type="InterPro" id="IPR050208">
    <property type="entry name" value="MHC_class-I_related"/>
</dbReference>
<keyword evidence="2" id="KW-0393">Immunoglobulin domain</keyword>
<dbReference type="PRINTS" id="PR01638">
    <property type="entry name" value="MHCCLASSI"/>
</dbReference>
<dbReference type="SUPFAM" id="SSF48726">
    <property type="entry name" value="Immunoglobulin"/>
    <property type="match status" value="1"/>
</dbReference>
<dbReference type="Pfam" id="PF00129">
    <property type="entry name" value="MHC_I"/>
    <property type="match status" value="1"/>
</dbReference>
<name>A0A3B3Q4I3_9TELE</name>
<feature type="domain" description="Ig-like" evidence="4">
    <location>
        <begin position="183"/>
        <end position="269"/>
    </location>
</feature>
<organism evidence="5 6">
    <name type="scientific">Paramormyrops kingsleyae</name>
    <dbReference type="NCBI Taxonomy" id="1676925"/>
    <lineage>
        <taxon>Eukaryota</taxon>
        <taxon>Metazoa</taxon>
        <taxon>Chordata</taxon>
        <taxon>Craniata</taxon>
        <taxon>Vertebrata</taxon>
        <taxon>Euteleostomi</taxon>
        <taxon>Actinopterygii</taxon>
        <taxon>Neopterygii</taxon>
        <taxon>Teleostei</taxon>
        <taxon>Osteoglossocephala</taxon>
        <taxon>Osteoglossomorpha</taxon>
        <taxon>Osteoglossiformes</taxon>
        <taxon>Mormyridae</taxon>
        <taxon>Paramormyrops</taxon>
    </lineage>
</organism>
<dbReference type="CDD" id="cd07698">
    <property type="entry name" value="IgC1_MHC_I_alpha3"/>
    <property type="match status" value="1"/>
</dbReference>
<evidence type="ECO:0000256" key="2">
    <source>
        <dbReference type="ARBA" id="ARBA00023319"/>
    </source>
</evidence>
<dbReference type="STRING" id="1676925.ENSPKIP00000001517"/>
<dbReference type="Proteomes" id="UP000261540">
    <property type="component" value="Unplaced"/>
</dbReference>
<reference evidence="5" key="1">
    <citation type="submission" date="2025-08" db="UniProtKB">
        <authorList>
            <consortium name="Ensembl"/>
        </authorList>
    </citation>
    <scope>IDENTIFICATION</scope>
</reference>
<dbReference type="Gene3D" id="2.60.40.10">
    <property type="entry name" value="Immunoglobulins"/>
    <property type="match status" value="1"/>
</dbReference>
<sequence>GCQLCPPSWSEISISSLHIHGHTFALTYSLRYVFTGTSGIPDFPEFVGVGLVDGEPIDYYDSRIGRMTPRQDWMTKAVDADYWDRETQHLRGGEQVFKTNIEVAKQRFNQTGGIHTAQMMYGCELDGDGTIRGYNLQGYDGEDFISLDLNTLTWTAANQKITCIEWLKKYLDHGRDTLQKKVPPVVSLLHRDDSSPVICHATGFSPSGVVMFWQKDGLELHDDVTVGETVPNGDGTFQKRISLRVSPEDLREHVYTCTVQHISDDRDVVKAVMEKQILSNRNPTDIGMSGRIVRAFRFYMTCLTTLISYYPFLSRFLKPSLVGPPLSLMHLPSPDVLDAGEGTWHGFPISLAPFHPL</sequence>
<proteinExistence type="inferred from homology"/>
<evidence type="ECO:0000313" key="5">
    <source>
        <dbReference type="Ensembl" id="ENSPKIP00000001517.1"/>
    </source>
</evidence>
<dbReference type="InterPro" id="IPR003006">
    <property type="entry name" value="Ig/MHC_CS"/>
</dbReference>
<dbReference type="PROSITE" id="PS00290">
    <property type="entry name" value="IG_MHC"/>
    <property type="match status" value="1"/>
</dbReference>
<evidence type="ECO:0000259" key="4">
    <source>
        <dbReference type="PROSITE" id="PS50835"/>
    </source>
</evidence>
<dbReference type="InterPro" id="IPR013783">
    <property type="entry name" value="Ig-like_fold"/>
</dbReference>
<dbReference type="PANTHER" id="PTHR16675">
    <property type="entry name" value="MHC CLASS I-RELATED"/>
    <property type="match status" value="1"/>
</dbReference>
<keyword evidence="1" id="KW-0325">Glycoprotein</keyword>
<evidence type="ECO:0000313" key="6">
    <source>
        <dbReference type="Proteomes" id="UP000261540"/>
    </source>
</evidence>
<dbReference type="Pfam" id="PF07654">
    <property type="entry name" value="C1-set"/>
    <property type="match status" value="1"/>
</dbReference>
<dbReference type="GO" id="GO:0005615">
    <property type="term" value="C:extracellular space"/>
    <property type="evidence" value="ECO:0007669"/>
    <property type="project" value="TreeGrafter"/>
</dbReference>
<dbReference type="Ensembl" id="ENSPKIT00000025437.1">
    <property type="protein sequence ID" value="ENSPKIP00000001517.1"/>
    <property type="gene ID" value="ENSPKIG00000019745.1"/>
</dbReference>
<dbReference type="FunFam" id="3.30.500.10:FF:000001">
    <property type="entry name" value="H-2 class I histocompatibility antigen, alpha chain"/>
    <property type="match status" value="1"/>
</dbReference>
<dbReference type="InterPro" id="IPR011161">
    <property type="entry name" value="MHC_I-like_Ag-recog"/>
</dbReference>
<dbReference type="PROSITE" id="PS50835">
    <property type="entry name" value="IG_LIKE"/>
    <property type="match status" value="1"/>
</dbReference>
<comment type="similarity">
    <text evidence="3">Belongs to the MHC class I family.</text>
</comment>
<dbReference type="InterPro" id="IPR037055">
    <property type="entry name" value="MHC_I-like_Ag-recog_sf"/>
</dbReference>
<evidence type="ECO:0000256" key="1">
    <source>
        <dbReference type="ARBA" id="ARBA00023180"/>
    </source>
</evidence>
<dbReference type="GO" id="GO:0006955">
    <property type="term" value="P:immune response"/>
    <property type="evidence" value="ECO:0007669"/>
    <property type="project" value="TreeGrafter"/>
</dbReference>
<dbReference type="PANTHER" id="PTHR16675:SF237">
    <property type="entry name" value="MHC CLASS I ANTIGEN TRANSCRIPT VARIANT 1-RELATED"/>
    <property type="match status" value="1"/>
</dbReference>
<evidence type="ECO:0000256" key="3">
    <source>
        <dbReference type="RuleBase" id="RU004439"/>
    </source>
</evidence>
<dbReference type="InterPro" id="IPR007110">
    <property type="entry name" value="Ig-like_dom"/>
</dbReference>
<reference evidence="5" key="2">
    <citation type="submission" date="2025-09" db="UniProtKB">
        <authorList>
            <consortium name="Ensembl"/>
        </authorList>
    </citation>
    <scope>IDENTIFICATION</scope>
</reference>
<dbReference type="SMART" id="SM00407">
    <property type="entry name" value="IGc1"/>
    <property type="match status" value="1"/>
</dbReference>
<accession>A0A3B3Q4I3</accession>
<dbReference type="InterPro" id="IPR001039">
    <property type="entry name" value="MHC_I_a_a1/a2"/>
</dbReference>